<protein>
    <submittedName>
        <fullName evidence="5">TetR family transcriptional regulator</fullName>
    </submittedName>
    <submittedName>
        <fullName evidence="6">Transcriptional regulator, TetR family</fullName>
    </submittedName>
</protein>
<gene>
    <name evidence="5" type="ORF">AF333_29750</name>
    <name evidence="6" type="ORF">SAMN04487909_1154</name>
</gene>
<dbReference type="InterPro" id="IPR009057">
    <property type="entry name" value="Homeodomain-like_sf"/>
</dbReference>
<evidence type="ECO:0000256" key="1">
    <source>
        <dbReference type="ARBA" id="ARBA00023125"/>
    </source>
</evidence>
<dbReference type="PROSITE" id="PS50977">
    <property type="entry name" value="HTH_TETR_2"/>
    <property type="match status" value="1"/>
</dbReference>
<dbReference type="OrthoDB" id="9810250at2"/>
<evidence type="ECO:0000313" key="8">
    <source>
        <dbReference type="Proteomes" id="UP000182836"/>
    </source>
</evidence>
<dbReference type="EMBL" id="LGUG01000013">
    <property type="protein sequence ID" value="KON84144.1"/>
    <property type="molecule type" value="Genomic_DNA"/>
</dbReference>
<dbReference type="InterPro" id="IPR001647">
    <property type="entry name" value="HTH_TetR"/>
</dbReference>
<dbReference type="SUPFAM" id="SSF46689">
    <property type="entry name" value="Homeodomain-like"/>
    <property type="match status" value="1"/>
</dbReference>
<dbReference type="EMBL" id="FNED01000015">
    <property type="protein sequence ID" value="SDJ28363.1"/>
    <property type="molecule type" value="Genomic_DNA"/>
</dbReference>
<dbReference type="PATRIC" id="fig|47500.8.peg.2030"/>
<organism evidence="5 7">
    <name type="scientific">Aneurinibacillus migulanus</name>
    <name type="common">Bacillus migulanus</name>
    <dbReference type="NCBI Taxonomy" id="47500"/>
    <lineage>
        <taxon>Bacteria</taxon>
        <taxon>Bacillati</taxon>
        <taxon>Bacillota</taxon>
        <taxon>Bacilli</taxon>
        <taxon>Bacillales</taxon>
        <taxon>Paenibacillaceae</taxon>
        <taxon>Aneurinibacillus group</taxon>
        <taxon>Aneurinibacillus</taxon>
    </lineage>
</organism>
<proteinExistence type="predicted"/>
<dbReference type="Pfam" id="PF14278">
    <property type="entry name" value="TetR_C_8"/>
    <property type="match status" value="1"/>
</dbReference>
<evidence type="ECO:0000259" key="4">
    <source>
        <dbReference type="PROSITE" id="PS50977"/>
    </source>
</evidence>
<dbReference type="RefSeq" id="WP_043067156.1">
    <property type="nucleotide sequence ID" value="NZ_BJOA01000279.1"/>
</dbReference>
<dbReference type="InterPro" id="IPR050624">
    <property type="entry name" value="HTH-type_Tx_Regulator"/>
</dbReference>
<accession>A0A0D1XFN4</accession>
<reference evidence="6 8" key="2">
    <citation type="submission" date="2016-10" db="EMBL/GenBank/DDBJ databases">
        <authorList>
            <person name="de Groot N.N."/>
        </authorList>
    </citation>
    <scope>NUCLEOTIDE SEQUENCE [LARGE SCALE GENOMIC DNA]</scope>
    <source>
        <strain evidence="6 8">DSM 2895</strain>
    </source>
</reference>
<keyword evidence="3" id="KW-0812">Transmembrane</keyword>
<sequence>MSTKNQKLDPRVKRSRQLLRDALVALIPEKGYDAITVQDITELATLNRATFYLHYRDKHDLMRQSIDEILNDLLESISPSSTENADDDFDFTNDKLHPTFIHLFEQIAQHEAFYRVMLGEKGMPHFTSRLMEVIAAFISKGISIVQPDDNQLTVPRDILIRYISAAFLGVIIWWLENDMPYTPKYMATQLMRLATHGPYTGGSPWRHA</sequence>
<keyword evidence="3" id="KW-0472">Membrane</keyword>
<evidence type="ECO:0000256" key="3">
    <source>
        <dbReference type="SAM" id="Phobius"/>
    </source>
</evidence>
<name>A0A0D1XFN4_ANEMI</name>
<evidence type="ECO:0000313" key="5">
    <source>
        <dbReference type="EMBL" id="KON84144.1"/>
    </source>
</evidence>
<evidence type="ECO:0000313" key="6">
    <source>
        <dbReference type="EMBL" id="SDJ28363.1"/>
    </source>
</evidence>
<dbReference type="AlphaFoldDB" id="A0A0D1XFN4"/>
<dbReference type="STRING" id="47500.AF333_29750"/>
<dbReference type="Proteomes" id="UP000182836">
    <property type="component" value="Unassembled WGS sequence"/>
</dbReference>
<dbReference type="PANTHER" id="PTHR43479">
    <property type="entry name" value="ACREF/ENVCD OPERON REPRESSOR-RELATED"/>
    <property type="match status" value="1"/>
</dbReference>
<dbReference type="GO" id="GO:0003677">
    <property type="term" value="F:DNA binding"/>
    <property type="evidence" value="ECO:0007669"/>
    <property type="project" value="UniProtKB-UniRule"/>
</dbReference>
<keyword evidence="3" id="KW-1133">Transmembrane helix</keyword>
<evidence type="ECO:0000313" key="7">
    <source>
        <dbReference type="Proteomes" id="UP000037269"/>
    </source>
</evidence>
<dbReference type="Pfam" id="PF00440">
    <property type="entry name" value="TetR_N"/>
    <property type="match status" value="1"/>
</dbReference>
<keyword evidence="1 2" id="KW-0238">DNA-binding</keyword>
<keyword evidence="7" id="KW-1185">Reference proteome</keyword>
<evidence type="ECO:0000256" key="2">
    <source>
        <dbReference type="PROSITE-ProRule" id="PRU00335"/>
    </source>
</evidence>
<feature type="domain" description="HTH tetR-type" evidence="4">
    <location>
        <begin position="13"/>
        <end position="73"/>
    </location>
</feature>
<dbReference type="Proteomes" id="UP000037269">
    <property type="component" value="Unassembled WGS sequence"/>
</dbReference>
<feature type="transmembrane region" description="Helical" evidence="3">
    <location>
        <begin position="158"/>
        <end position="175"/>
    </location>
</feature>
<dbReference type="PANTHER" id="PTHR43479:SF23">
    <property type="entry name" value="HTH TETR-TYPE DOMAIN-CONTAINING PROTEIN"/>
    <property type="match status" value="1"/>
</dbReference>
<feature type="DNA-binding region" description="H-T-H motif" evidence="2">
    <location>
        <begin position="36"/>
        <end position="55"/>
    </location>
</feature>
<dbReference type="InterPro" id="IPR039532">
    <property type="entry name" value="TetR_C_Firmicutes"/>
</dbReference>
<dbReference type="GeneID" id="42309316"/>
<dbReference type="Gene3D" id="1.10.357.10">
    <property type="entry name" value="Tetracycline Repressor, domain 2"/>
    <property type="match status" value="1"/>
</dbReference>
<reference evidence="5 7" key="1">
    <citation type="submission" date="2015-07" db="EMBL/GenBank/DDBJ databases">
        <title>Fjat-14205 dsm 2895.</title>
        <authorList>
            <person name="Liu B."/>
            <person name="Wang J."/>
            <person name="Zhu Y."/>
            <person name="Liu G."/>
            <person name="Chen Q."/>
            <person name="Chen Z."/>
            <person name="Lan J."/>
            <person name="Che J."/>
            <person name="Ge C."/>
            <person name="Shi H."/>
            <person name="Pan Z."/>
            <person name="Liu X."/>
        </authorList>
    </citation>
    <scope>NUCLEOTIDE SEQUENCE [LARGE SCALE GENOMIC DNA]</scope>
    <source>
        <strain evidence="5 7">DSM 2895</strain>
    </source>
</reference>